<proteinExistence type="predicted"/>
<feature type="region of interest" description="Disordered" evidence="1">
    <location>
        <begin position="25"/>
        <end position="109"/>
    </location>
</feature>
<gene>
    <name evidence="2" type="ORF">KC01_LOCUS16245</name>
</gene>
<accession>A0AAV2K8S8</accession>
<keyword evidence="3" id="KW-1185">Reference proteome</keyword>
<dbReference type="AlphaFoldDB" id="A0AAV2K8S8"/>
<sequence length="174" mass="19553">MFEMKTQFDTVLKELKLFFDISASDMASSNGTPSPEPMMDITEPLEAEVSKGKDQEEPDPREASLNDPVEDGSLECEGGDVGSGARSREGEQEVPLGSCQLQDAPTRNPEAVETEQSQRMWSPSFMSLPLVEQLTQKLLEPHRRLEPLYTCTRPIRVGLSKRAKTRHLHYTYKP</sequence>
<dbReference type="PANTHER" id="PTHR39229:SF1">
    <property type="entry name" value="RAD51-ASSOCIATED PROTEIN 2"/>
    <property type="match status" value="1"/>
</dbReference>
<feature type="compositionally biased region" description="Acidic residues" evidence="1">
    <location>
        <begin position="68"/>
        <end position="78"/>
    </location>
</feature>
<dbReference type="Proteomes" id="UP001497482">
    <property type="component" value="Chromosome 17"/>
</dbReference>
<dbReference type="PANTHER" id="PTHR39229">
    <property type="entry name" value="MCG1037962"/>
    <property type="match status" value="1"/>
</dbReference>
<dbReference type="GO" id="GO:0032991">
    <property type="term" value="C:protein-containing complex"/>
    <property type="evidence" value="ECO:0007669"/>
    <property type="project" value="TreeGrafter"/>
</dbReference>
<evidence type="ECO:0000256" key="1">
    <source>
        <dbReference type="SAM" id="MobiDB-lite"/>
    </source>
</evidence>
<evidence type="ECO:0000313" key="2">
    <source>
        <dbReference type="EMBL" id="CAL1586109.1"/>
    </source>
</evidence>
<organism evidence="2 3">
    <name type="scientific">Knipowitschia caucasica</name>
    <name type="common">Caucasian dwarf goby</name>
    <name type="synonym">Pomatoschistus caucasicus</name>
    <dbReference type="NCBI Taxonomy" id="637954"/>
    <lineage>
        <taxon>Eukaryota</taxon>
        <taxon>Metazoa</taxon>
        <taxon>Chordata</taxon>
        <taxon>Craniata</taxon>
        <taxon>Vertebrata</taxon>
        <taxon>Euteleostomi</taxon>
        <taxon>Actinopterygii</taxon>
        <taxon>Neopterygii</taxon>
        <taxon>Teleostei</taxon>
        <taxon>Neoteleostei</taxon>
        <taxon>Acanthomorphata</taxon>
        <taxon>Gobiaria</taxon>
        <taxon>Gobiiformes</taxon>
        <taxon>Gobioidei</taxon>
        <taxon>Gobiidae</taxon>
        <taxon>Gobiinae</taxon>
        <taxon>Knipowitschia</taxon>
    </lineage>
</organism>
<feature type="compositionally biased region" description="Basic and acidic residues" evidence="1">
    <location>
        <begin position="48"/>
        <end position="64"/>
    </location>
</feature>
<reference evidence="2 3" key="1">
    <citation type="submission" date="2024-04" db="EMBL/GenBank/DDBJ databases">
        <authorList>
            <person name="Waldvogel A.-M."/>
            <person name="Schoenle A."/>
        </authorList>
    </citation>
    <scope>NUCLEOTIDE SEQUENCE [LARGE SCALE GENOMIC DNA]</scope>
</reference>
<protein>
    <submittedName>
        <fullName evidence="2">Uncharacterized protein</fullName>
    </submittedName>
</protein>
<evidence type="ECO:0000313" key="3">
    <source>
        <dbReference type="Proteomes" id="UP001497482"/>
    </source>
</evidence>
<name>A0AAV2K8S8_KNICA</name>
<dbReference type="EMBL" id="OZ035839">
    <property type="protein sequence ID" value="CAL1586109.1"/>
    <property type="molecule type" value="Genomic_DNA"/>
</dbReference>
<dbReference type="InterPro" id="IPR053355">
    <property type="entry name" value="RAD51-associated"/>
</dbReference>